<sequence>MFMAIDKYKGQQYIYQNIYNEFKRMILDGRFKADEKLPSKRKLAEQLDVGINTITNSYEQLLAEGYIYTQERKGYFVEAITQFAGSGMEEYAFPEDLKEAPLANGNWLSFSHMTADVSAFPFSAWMKCGQKAIANHKQELSEIPHPQGPYQVRESIARMIALSRGVICEPEQIVVGAGSQLLVRQLMEMQSQQTTAAVEDPGYSRFYTLLRRMGINVNTVPIDNNGADVNGLEEKDIRFLFITPSHQFPTGNIMPISRRIEWLNWSARHPHRYIVEDDYDSEFKYETDHIPSLQSLDKHQRVIYIGTFSKTILPGMRISYMVLPPEILRAYQNYHIDAMQSSNILELYTLHYFIESGEYTKHLKRMNHYYEKKRKCLIQELKQRFESNVTIDDIPAGLHFLARFQTSKTYDMVEKKAKEEKLEIYTIRRFTLERTLEMDNIVILTLGFATIQEEEIPEAVDRLYRVIYA</sequence>
<evidence type="ECO:0000256" key="6">
    <source>
        <dbReference type="ARBA" id="ARBA00023125"/>
    </source>
</evidence>
<protein>
    <submittedName>
        <fullName evidence="9">Transcriptional regulator GabR</fullName>
    </submittedName>
</protein>
<dbReference type="Gene3D" id="1.10.10.10">
    <property type="entry name" value="Winged helix-like DNA-binding domain superfamily/Winged helix DNA-binding domain"/>
    <property type="match status" value="1"/>
</dbReference>
<keyword evidence="10" id="KW-1185">Reference proteome</keyword>
<dbReference type="InterPro" id="IPR015424">
    <property type="entry name" value="PyrdxlP-dep_Trfase"/>
</dbReference>
<dbReference type="Pfam" id="PF00155">
    <property type="entry name" value="Aminotran_1_2"/>
    <property type="match status" value="1"/>
</dbReference>
<evidence type="ECO:0000256" key="3">
    <source>
        <dbReference type="ARBA" id="ARBA00022576"/>
    </source>
</evidence>
<evidence type="ECO:0000259" key="8">
    <source>
        <dbReference type="PROSITE" id="PS50949"/>
    </source>
</evidence>
<comment type="caution">
    <text evidence="9">The sequence shown here is derived from an EMBL/GenBank/DDBJ whole genome shotgun (WGS) entry which is preliminary data.</text>
</comment>
<evidence type="ECO:0000256" key="7">
    <source>
        <dbReference type="ARBA" id="ARBA00023163"/>
    </source>
</evidence>
<organism evidence="9 10">
    <name type="scientific">Lentibacillus halophilus</name>
    <dbReference type="NCBI Taxonomy" id="295065"/>
    <lineage>
        <taxon>Bacteria</taxon>
        <taxon>Bacillati</taxon>
        <taxon>Bacillota</taxon>
        <taxon>Bacilli</taxon>
        <taxon>Bacillales</taxon>
        <taxon>Bacillaceae</taxon>
        <taxon>Lentibacillus</taxon>
    </lineage>
</organism>
<dbReference type="EMBL" id="BAAADM010000055">
    <property type="protein sequence ID" value="GAA0447760.1"/>
    <property type="molecule type" value="Genomic_DNA"/>
</dbReference>
<dbReference type="SUPFAM" id="SSF46785">
    <property type="entry name" value="Winged helix' DNA-binding domain"/>
    <property type="match status" value="1"/>
</dbReference>
<evidence type="ECO:0000313" key="9">
    <source>
        <dbReference type="EMBL" id="GAA0447760.1"/>
    </source>
</evidence>
<gene>
    <name evidence="9" type="primary">gabR</name>
    <name evidence="9" type="ORF">GCM10008983_27290</name>
</gene>
<dbReference type="InterPro" id="IPR051446">
    <property type="entry name" value="HTH_trans_reg/aminotransferase"/>
</dbReference>
<dbReference type="SUPFAM" id="SSF53383">
    <property type="entry name" value="PLP-dependent transferases"/>
    <property type="match status" value="1"/>
</dbReference>
<dbReference type="Gene3D" id="3.40.640.10">
    <property type="entry name" value="Type I PLP-dependent aspartate aminotransferase-like (Major domain)"/>
    <property type="match status" value="1"/>
</dbReference>
<keyword evidence="4" id="KW-0663">Pyridoxal phosphate</keyword>
<evidence type="ECO:0000256" key="2">
    <source>
        <dbReference type="ARBA" id="ARBA00005384"/>
    </source>
</evidence>
<dbReference type="PROSITE" id="PS50949">
    <property type="entry name" value="HTH_GNTR"/>
    <property type="match status" value="1"/>
</dbReference>
<keyword evidence="7" id="KW-0804">Transcription</keyword>
<dbReference type="SMART" id="SM00345">
    <property type="entry name" value="HTH_GNTR"/>
    <property type="match status" value="1"/>
</dbReference>
<evidence type="ECO:0000256" key="1">
    <source>
        <dbReference type="ARBA" id="ARBA00001933"/>
    </source>
</evidence>
<keyword evidence="3" id="KW-0032">Aminotransferase</keyword>
<dbReference type="CDD" id="cd07377">
    <property type="entry name" value="WHTH_GntR"/>
    <property type="match status" value="1"/>
</dbReference>
<comment type="cofactor">
    <cofactor evidence="1">
        <name>pyridoxal 5'-phosphate</name>
        <dbReference type="ChEBI" id="CHEBI:597326"/>
    </cofactor>
</comment>
<keyword evidence="3" id="KW-0808">Transferase</keyword>
<evidence type="ECO:0000256" key="5">
    <source>
        <dbReference type="ARBA" id="ARBA00023015"/>
    </source>
</evidence>
<name>A0ABP3JB23_9BACI</name>
<dbReference type="InterPro" id="IPR036390">
    <property type="entry name" value="WH_DNA-bd_sf"/>
</dbReference>
<dbReference type="PANTHER" id="PTHR46577">
    <property type="entry name" value="HTH-TYPE TRANSCRIPTIONAL REGULATORY PROTEIN GABR"/>
    <property type="match status" value="1"/>
</dbReference>
<dbReference type="Proteomes" id="UP001501459">
    <property type="component" value="Unassembled WGS sequence"/>
</dbReference>
<proteinExistence type="inferred from homology"/>
<dbReference type="InterPro" id="IPR015421">
    <property type="entry name" value="PyrdxlP-dep_Trfase_major"/>
</dbReference>
<dbReference type="CDD" id="cd00609">
    <property type="entry name" value="AAT_like"/>
    <property type="match status" value="1"/>
</dbReference>
<dbReference type="InterPro" id="IPR000524">
    <property type="entry name" value="Tscrpt_reg_HTH_GntR"/>
</dbReference>
<keyword evidence="6" id="KW-0238">DNA-binding</keyword>
<evidence type="ECO:0000313" key="10">
    <source>
        <dbReference type="Proteomes" id="UP001501459"/>
    </source>
</evidence>
<evidence type="ECO:0000256" key="4">
    <source>
        <dbReference type="ARBA" id="ARBA00022898"/>
    </source>
</evidence>
<accession>A0ABP3JB23</accession>
<dbReference type="InterPro" id="IPR036388">
    <property type="entry name" value="WH-like_DNA-bd_sf"/>
</dbReference>
<feature type="domain" description="HTH gntR-type" evidence="8">
    <location>
        <begin position="12"/>
        <end position="80"/>
    </location>
</feature>
<dbReference type="Pfam" id="PF00392">
    <property type="entry name" value="GntR"/>
    <property type="match status" value="1"/>
</dbReference>
<dbReference type="InterPro" id="IPR004839">
    <property type="entry name" value="Aminotransferase_I/II_large"/>
</dbReference>
<dbReference type="PANTHER" id="PTHR46577:SF1">
    <property type="entry name" value="HTH-TYPE TRANSCRIPTIONAL REGULATORY PROTEIN GABR"/>
    <property type="match status" value="1"/>
</dbReference>
<reference evidence="10" key="1">
    <citation type="journal article" date="2019" name="Int. J. Syst. Evol. Microbiol.">
        <title>The Global Catalogue of Microorganisms (GCM) 10K type strain sequencing project: providing services to taxonomists for standard genome sequencing and annotation.</title>
        <authorList>
            <consortium name="The Broad Institute Genomics Platform"/>
            <consortium name="The Broad Institute Genome Sequencing Center for Infectious Disease"/>
            <person name="Wu L."/>
            <person name="Ma J."/>
        </authorList>
    </citation>
    <scope>NUCLEOTIDE SEQUENCE [LARGE SCALE GENOMIC DNA]</scope>
    <source>
        <strain evidence="10">JCM 12149</strain>
    </source>
</reference>
<comment type="similarity">
    <text evidence="2">In the C-terminal section; belongs to the class-I pyridoxal-phosphate-dependent aminotransferase family.</text>
</comment>
<keyword evidence="5" id="KW-0805">Transcription regulation</keyword>